<evidence type="ECO:0000256" key="1">
    <source>
        <dbReference type="ARBA" id="ARBA00001933"/>
    </source>
</evidence>
<dbReference type="AlphaFoldDB" id="A0A9P1E2N8"/>
<reference evidence="8" key="1">
    <citation type="submission" date="2022-07" db="EMBL/GenBank/DDBJ databases">
        <authorList>
            <person name="Macas J."/>
            <person name="Novak P."/>
            <person name="Neumann P."/>
        </authorList>
    </citation>
    <scope>NUCLEOTIDE SEQUENCE</scope>
</reference>
<dbReference type="OrthoDB" id="2161780at2759"/>
<dbReference type="GO" id="GO:0016831">
    <property type="term" value="F:carboxy-lyase activity"/>
    <property type="evidence" value="ECO:0007669"/>
    <property type="project" value="UniProtKB-KW"/>
</dbReference>
<dbReference type="InterPro" id="IPR015421">
    <property type="entry name" value="PyrdxlP-dep_Trfase_major"/>
</dbReference>
<dbReference type="NCBIfam" id="NF002748">
    <property type="entry name" value="PRK02769.1"/>
    <property type="match status" value="1"/>
</dbReference>
<dbReference type="Pfam" id="PF00282">
    <property type="entry name" value="Pyridoxal_deC"/>
    <property type="match status" value="1"/>
</dbReference>
<name>A0A9P1E2N8_CUSEU</name>
<dbReference type="InterPro" id="IPR002129">
    <property type="entry name" value="PyrdxlP-dep_de-COase"/>
</dbReference>
<keyword evidence="3" id="KW-0210">Decarboxylase</keyword>
<dbReference type="SUPFAM" id="SSF53383">
    <property type="entry name" value="PLP-dependent transferases"/>
    <property type="match status" value="1"/>
</dbReference>
<comment type="cofactor">
    <cofactor evidence="1 6 7">
        <name>pyridoxal 5'-phosphate</name>
        <dbReference type="ChEBI" id="CHEBI:597326"/>
    </cofactor>
</comment>
<dbReference type="InterPro" id="IPR051151">
    <property type="entry name" value="Group_II_Decarboxylase"/>
</dbReference>
<sequence length="471" mass="53352">MGILAFDEVKDFKPMSVNPNPPDTLLPFFVQNESFINGECDENEKMVKTAPRARKNMHITVAEPQSEDGEASLKCILEKYLGAIAQRVNYQLGYQLNIVYDHYATLAPLMHYHLNNCGDPFMESFMDFHSKDFEVAVLDWFAQLWEIEKDKYWGYITNGGTEGNLHGILLGREVLPNGILYASKESHYSVFKAAKMYRMEFEGINTMVNGEMDYADLKSKLLQNKGKPAIINATIGTSFKGAMDNLDIIIETVEECGYSEEQIYIHCDAALSGLIVPFLKNEPKITFKKPMIGSITISGHKFLGCPMPCGIQITRKRLIYKLSRNVEYIASVDATISGSRNGLTPICLWYSLSTMGRTGLQSDAQRCIKNAEHLSDRLRGAGISTMHNRNTITVVFERPRDREFIRHWQLSCVGEMAHVIVMPGVTSEALDRFFNDLVHEREMWYVDGKIQPPCLIDDFGPENCNCPLHKI</sequence>
<dbReference type="PANTHER" id="PTHR46101">
    <property type="match status" value="1"/>
</dbReference>
<proteinExistence type="inferred from homology"/>
<dbReference type="InterPro" id="IPR015424">
    <property type="entry name" value="PyrdxlP-dep_Trfase"/>
</dbReference>
<evidence type="ECO:0000256" key="3">
    <source>
        <dbReference type="ARBA" id="ARBA00022793"/>
    </source>
</evidence>
<organism evidence="8 9">
    <name type="scientific">Cuscuta europaea</name>
    <name type="common">European dodder</name>
    <dbReference type="NCBI Taxonomy" id="41803"/>
    <lineage>
        <taxon>Eukaryota</taxon>
        <taxon>Viridiplantae</taxon>
        <taxon>Streptophyta</taxon>
        <taxon>Embryophyta</taxon>
        <taxon>Tracheophyta</taxon>
        <taxon>Spermatophyta</taxon>
        <taxon>Magnoliopsida</taxon>
        <taxon>eudicotyledons</taxon>
        <taxon>Gunneridae</taxon>
        <taxon>Pentapetalae</taxon>
        <taxon>asterids</taxon>
        <taxon>lamiids</taxon>
        <taxon>Solanales</taxon>
        <taxon>Convolvulaceae</taxon>
        <taxon>Cuscuteae</taxon>
        <taxon>Cuscuta</taxon>
        <taxon>Cuscuta subgen. Cuscuta</taxon>
    </lineage>
</organism>
<evidence type="ECO:0008006" key="10">
    <source>
        <dbReference type="Google" id="ProtNLM"/>
    </source>
</evidence>
<evidence type="ECO:0000256" key="6">
    <source>
        <dbReference type="PIRSR" id="PIRSR602129-50"/>
    </source>
</evidence>
<evidence type="ECO:0000256" key="7">
    <source>
        <dbReference type="RuleBase" id="RU000382"/>
    </source>
</evidence>
<dbReference type="Proteomes" id="UP001152484">
    <property type="component" value="Unassembled WGS sequence"/>
</dbReference>
<dbReference type="GO" id="GO:0019752">
    <property type="term" value="P:carboxylic acid metabolic process"/>
    <property type="evidence" value="ECO:0007669"/>
    <property type="project" value="InterPro"/>
</dbReference>
<dbReference type="PROSITE" id="PS00392">
    <property type="entry name" value="DDC_GAD_HDC_YDC"/>
    <property type="match status" value="1"/>
</dbReference>
<dbReference type="PANTHER" id="PTHR46101:SF9">
    <property type="entry name" value="HISTIDINE DECARBOXYLASE"/>
    <property type="match status" value="1"/>
</dbReference>
<comment type="caution">
    <text evidence="8">The sequence shown here is derived from an EMBL/GenBank/DDBJ whole genome shotgun (WGS) entry which is preliminary data.</text>
</comment>
<protein>
    <recommendedName>
        <fullName evidence="10">Histidine decarboxylase</fullName>
    </recommendedName>
</protein>
<dbReference type="EMBL" id="CAMAPE010000009">
    <property type="protein sequence ID" value="CAH9074492.1"/>
    <property type="molecule type" value="Genomic_DNA"/>
</dbReference>
<keyword evidence="5 7" id="KW-0456">Lyase</keyword>
<dbReference type="Gene3D" id="3.90.1150.10">
    <property type="entry name" value="Aspartate Aminotransferase, domain 1"/>
    <property type="match status" value="1"/>
</dbReference>
<keyword evidence="9" id="KW-1185">Reference proteome</keyword>
<dbReference type="InterPro" id="IPR021115">
    <property type="entry name" value="Pyridoxal-P_BS"/>
</dbReference>
<gene>
    <name evidence="8" type="ORF">CEURO_LOCUS5172</name>
</gene>
<feature type="modified residue" description="N6-(pyridoxal phosphate)lysine" evidence="6">
    <location>
        <position position="301"/>
    </location>
</feature>
<evidence type="ECO:0000313" key="9">
    <source>
        <dbReference type="Proteomes" id="UP001152484"/>
    </source>
</evidence>
<evidence type="ECO:0000256" key="5">
    <source>
        <dbReference type="ARBA" id="ARBA00023239"/>
    </source>
</evidence>
<keyword evidence="4 6" id="KW-0663">Pyridoxal phosphate</keyword>
<evidence type="ECO:0000256" key="2">
    <source>
        <dbReference type="ARBA" id="ARBA00009533"/>
    </source>
</evidence>
<dbReference type="GO" id="GO:0030170">
    <property type="term" value="F:pyridoxal phosphate binding"/>
    <property type="evidence" value="ECO:0007669"/>
    <property type="project" value="InterPro"/>
</dbReference>
<dbReference type="InterPro" id="IPR015422">
    <property type="entry name" value="PyrdxlP-dep_Trfase_small"/>
</dbReference>
<comment type="similarity">
    <text evidence="2 7">Belongs to the group II decarboxylase family.</text>
</comment>
<dbReference type="Gene3D" id="3.40.640.10">
    <property type="entry name" value="Type I PLP-dependent aspartate aminotransferase-like (Major domain)"/>
    <property type="match status" value="1"/>
</dbReference>
<evidence type="ECO:0000256" key="4">
    <source>
        <dbReference type="ARBA" id="ARBA00022898"/>
    </source>
</evidence>
<evidence type="ECO:0000313" key="8">
    <source>
        <dbReference type="EMBL" id="CAH9074492.1"/>
    </source>
</evidence>
<accession>A0A9P1E2N8</accession>